<keyword evidence="2" id="KW-1185">Reference proteome</keyword>
<comment type="caution">
    <text evidence="1">The sequence shown here is derived from an EMBL/GenBank/DDBJ whole genome shotgun (WGS) entry which is preliminary data.</text>
</comment>
<dbReference type="AlphaFoldDB" id="A0A3S5AH85"/>
<reference evidence="1" key="1">
    <citation type="submission" date="2018-11" db="EMBL/GenBank/DDBJ databases">
        <authorList>
            <consortium name="Pathogen Informatics"/>
        </authorList>
    </citation>
    <scope>NUCLEOTIDE SEQUENCE</scope>
</reference>
<proteinExistence type="predicted"/>
<dbReference type="EMBL" id="CAAALY010045280">
    <property type="protein sequence ID" value="VEL20205.1"/>
    <property type="molecule type" value="Genomic_DNA"/>
</dbReference>
<sequence length="208" mass="23144">MFIWSVFPLTQVNHVAGEGDLSSYLRYFQAAVNTSELEHSFNLEGKENPFHQRSSQHNGVPGVYSMDCKDCKQNFIGEMRIAISTISTKSATMLKNGYGKIGDSETGHTSDWSPTQRMASNTTTIGQKIGQRTPLTDDTHYDAGDTFGEVLSQWSDAGNFECYDRIHMTGYAPQNLPDAAATRGRINTIKLEQTAVTASYQRKLFIII</sequence>
<protein>
    <submittedName>
        <fullName evidence="1">Uncharacterized protein</fullName>
    </submittedName>
</protein>
<dbReference type="Proteomes" id="UP000784294">
    <property type="component" value="Unassembled WGS sequence"/>
</dbReference>
<organism evidence="1 2">
    <name type="scientific">Protopolystoma xenopodis</name>
    <dbReference type="NCBI Taxonomy" id="117903"/>
    <lineage>
        <taxon>Eukaryota</taxon>
        <taxon>Metazoa</taxon>
        <taxon>Spiralia</taxon>
        <taxon>Lophotrochozoa</taxon>
        <taxon>Platyhelminthes</taxon>
        <taxon>Monogenea</taxon>
        <taxon>Polyopisthocotylea</taxon>
        <taxon>Polystomatidea</taxon>
        <taxon>Polystomatidae</taxon>
        <taxon>Protopolystoma</taxon>
    </lineage>
</organism>
<evidence type="ECO:0000313" key="2">
    <source>
        <dbReference type="Proteomes" id="UP000784294"/>
    </source>
</evidence>
<accession>A0A3S5AH85</accession>
<gene>
    <name evidence="1" type="ORF">PXEA_LOCUS13645</name>
</gene>
<evidence type="ECO:0000313" key="1">
    <source>
        <dbReference type="EMBL" id="VEL20205.1"/>
    </source>
</evidence>
<name>A0A3S5AH85_9PLAT</name>